<reference evidence="3 4" key="1">
    <citation type="submission" date="2022-04" db="EMBL/GenBank/DDBJ databases">
        <title>Hymenobacter sp. isolated from the air.</title>
        <authorList>
            <person name="Won M."/>
            <person name="Lee C.-M."/>
            <person name="Woen H.-Y."/>
            <person name="Kwon S.-W."/>
        </authorList>
    </citation>
    <scope>NUCLEOTIDE SEQUENCE [LARGE SCALE GENOMIC DNA]</scope>
    <source>
        <strain evidence="4">5413 J-13</strain>
    </source>
</reference>
<dbReference type="KEGG" id="haei:MUN82_08240"/>
<organism evidence="3 4">
    <name type="scientific">Hymenobacter aerilatus</name>
    <dbReference type="NCBI Taxonomy" id="2932251"/>
    <lineage>
        <taxon>Bacteria</taxon>
        <taxon>Pseudomonadati</taxon>
        <taxon>Bacteroidota</taxon>
        <taxon>Cytophagia</taxon>
        <taxon>Cytophagales</taxon>
        <taxon>Hymenobacteraceae</taxon>
        <taxon>Hymenobacter</taxon>
    </lineage>
</organism>
<evidence type="ECO:0000313" key="4">
    <source>
        <dbReference type="Proteomes" id="UP000829925"/>
    </source>
</evidence>
<keyword evidence="1" id="KW-0732">Signal</keyword>
<name>A0A8T9T4R1_9BACT</name>
<evidence type="ECO:0000256" key="1">
    <source>
        <dbReference type="SAM" id="SignalP"/>
    </source>
</evidence>
<protein>
    <recommendedName>
        <fullName evidence="2">DUF3108 domain-containing protein</fullName>
    </recommendedName>
</protein>
<feature type="domain" description="DUF3108" evidence="2">
    <location>
        <begin position="42"/>
        <end position="235"/>
    </location>
</feature>
<dbReference type="Pfam" id="PF21347">
    <property type="entry name" value="DUF3108_like"/>
    <property type="match status" value="1"/>
</dbReference>
<keyword evidence="4" id="KW-1185">Reference proteome</keyword>
<evidence type="ECO:0000313" key="3">
    <source>
        <dbReference type="EMBL" id="UOR07076.1"/>
    </source>
</evidence>
<sequence length="246" mass="27385">MSCSFMRPLGLVALLLGASAFAPTHLLPEGPAPFRLTDNAELVYNLLDAKGQKTGHITQRVVRLDSETNKKQTLTTTTALLKSGIYDAKNRLVRMQDLTYAAHHDTSFTDGMAELPPDALRRFRDRIYDYQPTRVAWPDAPTVGTRLPDGGVVVAISSTAVSIAKVQAVLKNRRVVSGPQAVTTPAGTFQCYKVEAERDLTTRARADMAMRQVEREVTYYDPAVGIVRTEYYDRDKLREVKELAKR</sequence>
<gene>
    <name evidence="3" type="ORF">MUN82_08240</name>
</gene>
<proteinExistence type="predicted"/>
<dbReference type="EMBL" id="CP095053">
    <property type="protein sequence ID" value="UOR07076.1"/>
    <property type="molecule type" value="Genomic_DNA"/>
</dbReference>
<feature type="chain" id="PRO_5035752672" description="DUF3108 domain-containing protein" evidence="1">
    <location>
        <begin position="23"/>
        <end position="246"/>
    </location>
</feature>
<dbReference type="RefSeq" id="WP_245096551.1">
    <property type="nucleotide sequence ID" value="NZ_CP095053.1"/>
</dbReference>
<dbReference type="Proteomes" id="UP000829925">
    <property type="component" value="Chromosome"/>
</dbReference>
<dbReference type="Gene3D" id="2.40.360.20">
    <property type="match status" value="1"/>
</dbReference>
<dbReference type="AlphaFoldDB" id="A0A8T9T4R1"/>
<evidence type="ECO:0000259" key="2">
    <source>
        <dbReference type="Pfam" id="PF21347"/>
    </source>
</evidence>
<accession>A0A8T9T4R1</accession>
<dbReference type="InterPro" id="IPR049279">
    <property type="entry name" value="DUF3108-like"/>
</dbReference>
<feature type="signal peptide" evidence="1">
    <location>
        <begin position="1"/>
        <end position="22"/>
    </location>
</feature>